<dbReference type="Proteomes" id="UP000027135">
    <property type="component" value="Unassembled WGS sequence"/>
</dbReference>
<reference evidence="2 3" key="1">
    <citation type="journal article" date="2014" name="Nat. Commun.">
        <title>Molecular traces of alternative social organization in a termite genome.</title>
        <authorList>
            <person name="Terrapon N."/>
            <person name="Li C."/>
            <person name="Robertson H.M."/>
            <person name="Ji L."/>
            <person name="Meng X."/>
            <person name="Booth W."/>
            <person name="Chen Z."/>
            <person name="Childers C.P."/>
            <person name="Glastad K.M."/>
            <person name="Gokhale K."/>
            <person name="Gowin J."/>
            <person name="Gronenberg W."/>
            <person name="Hermansen R.A."/>
            <person name="Hu H."/>
            <person name="Hunt B.G."/>
            <person name="Huylmans A.K."/>
            <person name="Khalil S.M."/>
            <person name="Mitchell R.D."/>
            <person name="Munoz-Torres M.C."/>
            <person name="Mustard J.A."/>
            <person name="Pan H."/>
            <person name="Reese J.T."/>
            <person name="Scharf M.E."/>
            <person name="Sun F."/>
            <person name="Vogel H."/>
            <person name="Xiao J."/>
            <person name="Yang W."/>
            <person name="Yang Z."/>
            <person name="Yang Z."/>
            <person name="Zhou J."/>
            <person name="Zhu J."/>
            <person name="Brent C.S."/>
            <person name="Elsik C.G."/>
            <person name="Goodisman M.A."/>
            <person name="Liberles D.A."/>
            <person name="Roe R.M."/>
            <person name="Vargo E.L."/>
            <person name="Vilcinskas A."/>
            <person name="Wang J."/>
            <person name="Bornberg-Bauer E."/>
            <person name="Korb J."/>
            <person name="Zhang G."/>
            <person name="Liebig J."/>
        </authorList>
    </citation>
    <scope>NUCLEOTIDE SEQUENCE [LARGE SCALE GENOMIC DNA]</scope>
    <source>
        <tissue evidence="2">Whole organism</tissue>
    </source>
</reference>
<evidence type="ECO:0000259" key="1">
    <source>
        <dbReference type="Pfam" id="PF12657"/>
    </source>
</evidence>
<dbReference type="GO" id="GO:0000127">
    <property type="term" value="C:transcription factor TFIIIC complex"/>
    <property type="evidence" value="ECO:0007669"/>
    <property type="project" value="InterPro"/>
</dbReference>
<dbReference type="InterPro" id="IPR015943">
    <property type="entry name" value="WD40/YVTN_repeat-like_dom_sf"/>
</dbReference>
<dbReference type="PANTHER" id="PTHR15496">
    <property type="entry name" value="GENERAL TRANSCRIPTION FACTOR 3C POLYPEPTIDE 4 FAMILY"/>
    <property type="match status" value="1"/>
</dbReference>
<evidence type="ECO:0000313" key="2">
    <source>
        <dbReference type="EMBL" id="KDR21655.1"/>
    </source>
</evidence>
<dbReference type="PANTHER" id="PTHR15496:SF2">
    <property type="entry name" value="GENERAL TRANSCRIPTION FACTOR 3C POLYPEPTIDE 4"/>
    <property type="match status" value="1"/>
</dbReference>
<feature type="domain" description="Transcription factor IIIC 90kDa subunit N-terminal" evidence="1">
    <location>
        <begin position="41"/>
        <end position="403"/>
    </location>
</feature>
<dbReference type="Pfam" id="PF12657">
    <property type="entry name" value="TFIIIC_delta"/>
    <property type="match status" value="1"/>
</dbReference>
<proteinExistence type="predicted"/>
<dbReference type="OMA" id="SIELPWM"/>
<keyword evidence="3" id="KW-1185">Reference proteome</keyword>
<dbReference type="SUPFAM" id="SSF50978">
    <property type="entry name" value="WD40 repeat-like"/>
    <property type="match status" value="1"/>
</dbReference>
<dbReference type="Gene3D" id="2.130.10.10">
    <property type="entry name" value="YVTN repeat-like/Quinoprotein amine dehydrogenase"/>
    <property type="match status" value="1"/>
</dbReference>
<name>A0A067RM60_ZOONE</name>
<gene>
    <name evidence="2" type="ORF">L798_01891</name>
</gene>
<dbReference type="InterPro" id="IPR024761">
    <property type="entry name" value="TFIIIC_delta_N"/>
</dbReference>
<dbReference type="GO" id="GO:0006384">
    <property type="term" value="P:transcription initiation at RNA polymerase III promoter"/>
    <property type="evidence" value="ECO:0007669"/>
    <property type="project" value="InterPro"/>
</dbReference>
<evidence type="ECO:0000313" key="3">
    <source>
        <dbReference type="Proteomes" id="UP000027135"/>
    </source>
</evidence>
<dbReference type="STRING" id="136037.A0A067RM60"/>
<dbReference type="GO" id="GO:0004402">
    <property type="term" value="F:histone acetyltransferase activity"/>
    <property type="evidence" value="ECO:0007669"/>
    <property type="project" value="InterPro"/>
</dbReference>
<dbReference type="eggNOG" id="ENOG502SAYN">
    <property type="taxonomic scope" value="Eukaryota"/>
</dbReference>
<dbReference type="EMBL" id="KK852544">
    <property type="protein sequence ID" value="KDR21655.1"/>
    <property type="molecule type" value="Genomic_DNA"/>
</dbReference>
<sequence>MAYVLLQEVVPDPDSAQPVSEFYRSWVEPSSHFPTSETGIDCDTLVWNLNKRDVYRLVLDTCLAPTLATTKSVRPYITQVAWSPAGMLQYGRCLLASVTNYGCVLVHVPRVKQWLTVTDISSLWTEHCSQNWDDAGDASESISILQSRAEQLKATAVTWSNLMSSGSKDFGLLVVGLLNGDVVVWRINPVDARRNKDDLQPQILLHLDAKMHRITALHWRTIDRQTYWLCVGDVRGVVRMFSLSMVRNKLHCTLSTDVWPYSDRIQVSKLLTVPCDKIDSSSATIVALKGGFVVAVALDSEGTVVATFPHLVGNLSVTGVVVLDKQRLMVVTHSGSFSLFRVVRNGSLLKLEEQVLSSFKVPKSAYYGIAASSNKAIFCLVTSFCVLFDHLIQRDPTQLTFFKLCDLVDPYALLLSNESQSLRQYWDCLEIIRLQGPPFRKLSDRLDDLSTYQLKMQFWLYRFSVVQGDVEENPERHMALKEELKRAEQLILNRHACVRASELMRQDCLTSEDQQSLSLLLSWLQKVNVEMSGEGPTYTMAKDVLRRASKFQYLMDSEHCSICDQKCDRIENPTESQCPAGHSLPRCCHSLLQCSDVPFWICRVCHSISRANSGLLEAPVCVFCDSFLYLDDRLLLPGMEEEEEEEEEVVTEQIQEVEVDLTANHSLKTEDGH</sequence>
<dbReference type="InterPro" id="IPR044230">
    <property type="entry name" value="GTF3C4"/>
</dbReference>
<protein>
    <recommendedName>
        <fullName evidence="1">Transcription factor IIIC 90kDa subunit N-terminal domain-containing protein</fullName>
    </recommendedName>
</protein>
<dbReference type="AlphaFoldDB" id="A0A067RM60"/>
<dbReference type="InterPro" id="IPR036322">
    <property type="entry name" value="WD40_repeat_dom_sf"/>
</dbReference>
<organism evidence="2 3">
    <name type="scientific">Zootermopsis nevadensis</name>
    <name type="common">Dampwood termite</name>
    <dbReference type="NCBI Taxonomy" id="136037"/>
    <lineage>
        <taxon>Eukaryota</taxon>
        <taxon>Metazoa</taxon>
        <taxon>Ecdysozoa</taxon>
        <taxon>Arthropoda</taxon>
        <taxon>Hexapoda</taxon>
        <taxon>Insecta</taxon>
        <taxon>Pterygota</taxon>
        <taxon>Neoptera</taxon>
        <taxon>Polyneoptera</taxon>
        <taxon>Dictyoptera</taxon>
        <taxon>Blattodea</taxon>
        <taxon>Blattoidea</taxon>
        <taxon>Termitoidae</taxon>
        <taxon>Termopsidae</taxon>
        <taxon>Zootermopsis</taxon>
    </lineage>
</organism>
<dbReference type="InParanoid" id="A0A067RM60"/>
<accession>A0A067RM60</accession>